<evidence type="ECO:0000313" key="3">
    <source>
        <dbReference type="Proteomes" id="UP001497623"/>
    </source>
</evidence>
<proteinExistence type="predicted"/>
<evidence type="ECO:0000313" key="2">
    <source>
        <dbReference type="EMBL" id="CAL4109048.1"/>
    </source>
</evidence>
<organism evidence="2 3">
    <name type="scientific">Meganyctiphanes norvegica</name>
    <name type="common">Northern krill</name>
    <name type="synonym">Thysanopoda norvegica</name>
    <dbReference type="NCBI Taxonomy" id="48144"/>
    <lineage>
        <taxon>Eukaryota</taxon>
        <taxon>Metazoa</taxon>
        <taxon>Ecdysozoa</taxon>
        <taxon>Arthropoda</taxon>
        <taxon>Crustacea</taxon>
        <taxon>Multicrustacea</taxon>
        <taxon>Malacostraca</taxon>
        <taxon>Eumalacostraca</taxon>
        <taxon>Eucarida</taxon>
        <taxon>Euphausiacea</taxon>
        <taxon>Euphausiidae</taxon>
        <taxon>Meganyctiphanes</taxon>
    </lineage>
</organism>
<comment type="caution">
    <text evidence="2">The sequence shown here is derived from an EMBL/GenBank/DDBJ whole genome shotgun (WGS) entry which is preliminary data.</text>
</comment>
<feature type="region of interest" description="Disordered" evidence="1">
    <location>
        <begin position="1"/>
        <end position="46"/>
    </location>
</feature>
<protein>
    <submittedName>
        <fullName evidence="2">Uncharacterized protein</fullName>
    </submittedName>
</protein>
<feature type="non-terminal residue" evidence="2">
    <location>
        <position position="1"/>
    </location>
</feature>
<name>A0AAV2R4B0_MEGNR</name>
<dbReference type="Proteomes" id="UP001497623">
    <property type="component" value="Unassembled WGS sequence"/>
</dbReference>
<sequence>RSRHSRQASTASLQGLGLPISPPHSPHDQNGPHNQDRSAEVAELEREVSKLRAALESQQDAGLTRLNAKEQEWRGKMMEEQDKQGNFWAEQTVSLQNRVCETQLTECQICLVGRSD</sequence>
<evidence type="ECO:0000256" key="1">
    <source>
        <dbReference type="SAM" id="MobiDB-lite"/>
    </source>
</evidence>
<dbReference type="EMBL" id="CAXKWB010013909">
    <property type="protein sequence ID" value="CAL4109048.1"/>
    <property type="molecule type" value="Genomic_DNA"/>
</dbReference>
<feature type="compositionally biased region" description="Basic and acidic residues" evidence="1">
    <location>
        <begin position="34"/>
        <end position="46"/>
    </location>
</feature>
<gene>
    <name evidence="2" type="ORF">MNOR_LOCUS19030</name>
</gene>
<reference evidence="2 3" key="1">
    <citation type="submission" date="2024-05" db="EMBL/GenBank/DDBJ databases">
        <authorList>
            <person name="Wallberg A."/>
        </authorList>
    </citation>
    <scope>NUCLEOTIDE SEQUENCE [LARGE SCALE GENOMIC DNA]</scope>
</reference>
<dbReference type="AlphaFoldDB" id="A0AAV2R4B0"/>
<keyword evidence="3" id="KW-1185">Reference proteome</keyword>
<accession>A0AAV2R4B0</accession>